<evidence type="ECO:0000313" key="2">
    <source>
        <dbReference type="Proteomes" id="UP000749559"/>
    </source>
</evidence>
<comment type="caution">
    <text evidence="1">The sequence shown here is derived from an EMBL/GenBank/DDBJ whole genome shotgun (WGS) entry which is preliminary data.</text>
</comment>
<protein>
    <submittedName>
        <fullName evidence="1">Uncharacterized protein</fullName>
    </submittedName>
</protein>
<dbReference type="EMBL" id="CAIIXF020000001">
    <property type="protein sequence ID" value="CAH1774079.1"/>
    <property type="molecule type" value="Genomic_DNA"/>
</dbReference>
<reference evidence="1" key="1">
    <citation type="submission" date="2022-03" db="EMBL/GenBank/DDBJ databases">
        <authorList>
            <person name="Martin C."/>
        </authorList>
    </citation>
    <scope>NUCLEOTIDE SEQUENCE</scope>
</reference>
<accession>A0A8S4N158</accession>
<gene>
    <name evidence="1" type="ORF">OFUS_LOCUS1600</name>
</gene>
<organism evidence="1 2">
    <name type="scientific">Owenia fusiformis</name>
    <name type="common">Polychaete worm</name>
    <dbReference type="NCBI Taxonomy" id="6347"/>
    <lineage>
        <taxon>Eukaryota</taxon>
        <taxon>Metazoa</taxon>
        <taxon>Spiralia</taxon>
        <taxon>Lophotrochozoa</taxon>
        <taxon>Annelida</taxon>
        <taxon>Polychaeta</taxon>
        <taxon>Sedentaria</taxon>
        <taxon>Canalipalpata</taxon>
        <taxon>Sabellida</taxon>
        <taxon>Oweniida</taxon>
        <taxon>Oweniidae</taxon>
        <taxon>Owenia</taxon>
    </lineage>
</organism>
<dbReference type="AlphaFoldDB" id="A0A8S4N158"/>
<keyword evidence="2" id="KW-1185">Reference proteome</keyword>
<evidence type="ECO:0000313" key="1">
    <source>
        <dbReference type="EMBL" id="CAH1774079.1"/>
    </source>
</evidence>
<dbReference type="Proteomes" id="UP000749559">
    <property type="component" value="Unassembled WGS sequence"/>
</dbReference>
<proteinExistence type="predicted"/>
<name>A0A8S4N158_OWEFU</name>
<sequence>MAEYMKFHLGAYRNDGSNNPVVDAEILREMYKPNQAINLFTAFLEIDGLDDLQETWRIYDYGMGFWIGNYRETDLVQHGGYGPHNTLLTLFEYWNISIYTTINGPLDLESHATMSFIHFYIADILRGNSPIFGIGYACEYNLPSKAGSFCGPFNVYPDYSIDKTKNSTSPIETYIGTYIKGDDEVEIKIDAVTPNLVMVKGCEEYILYPDGEAHSFVVESTGECLGCAKGVVFTGLPESASFEGFSSLSIDGVRFRNLKISSASESECDQL</sequence>